<dbReference type="PANTHER" id="PTHR30614">
    <property type="entry name" value="MEMBRANE COMPONENT OF AMINO ACID ABC TRANSPORTER"/>
    <property type="match status" value="1"/>
</dbReference>
<reference evidence="11" key="1">
    <citation type="journal article" date="2019" name="Int. J. Syst. Evol. Microbiol.">
        <title>The Global Catalogue of Microorganisms (GCM) 10K type strain sequencing project: providing services to taxonomists for standard genome sequencing and annotation.</title>
        <authorList>
            <consortium name="The Broad Institute Genomics Platform"/>
            <consortium name="The Broad Institute Genome Sequencing Center for Infectious Disease"/>
            <person name="Wu L."/>
            <person name="Ma J."/>
        </authorList>
    </citation>
    <scope>NUCLEOTIDE SEQUENCE [LARGE SCALE GENOMIC DNA]</scope>
    <source>
        <strain evidence="11">CCM 7282</strain>
    </source>
</reference>
<evidence type="ECO:0000313" key="11">
    <source>
        <dbReference type="Proteomes" id="UP000619534"/>
    </source>
</evidence>
<dbReference type="Gene3D" id="1.10.3720.10">
    <property type="entry name" value="MetI-like"/>
    <property type="match status" value="1"/>
</dbReference>
<evidence type="ECO:0000256" key="4">
    <source>
        <dbReference type="ARBA" id="ARBA00022692"/>
    </source>
</evidence>
<evidence type="ECO:0000256" key="8">
    <source>
        <dbReference type="RuleBase" id="RU363032"/>
    </source>
</evidence>
<proteinExistence type="inferred from homology"/>
<evidence type="ECO:0000256" key="6">
    <source>
        <dbReference type="ARBA" id="ARBA00022989"/>
    </source>
</evidence>
<dbReference type="SUPFAM" id="SSF161098">
    <property type="entry name" value="MetI-like"/>
    <property type="match status" value="1"/>
</dbReference>
<keyword evidence="7 8" id="KW-0472">Membrane</keyword>
<evidence type="ECO:0000259" key="9">
    <source>
        <dbReference type="PROSITE" id="PS50928"/>
    </source>
</evidence>
<name>A0ABQ1PVC9_9BACI</name>
<dbReference type="CDD" id="cd06261">
    <property type="entry name" value="TM_PBP2"/>
    <property type="match status" value="1"/>
</dbReference>
<dbReference type="InterPro" id="IPR010065">
    <property type="entry name" value="AA_ABC_transptr_permease_3TM"/>
</dbReference>
<dbReference type="NCBIfam" id="TIGR01726">
    <property type="entry name" value="HEQRo_perm_3TM"/>
    <property type="match status" value="1"/>
</dbReference>
<evidence type="ECO:0000256" key="3">
    <source>
        <dbReference type="ARBA" id="ARBA00022475"/>
    </source>
</evidence>
<evidence type="ECO:0000256" key="5">
    <source>
        <dbReference type="ARBA" id="ARBA00022970"/>
    </source>
</evidence>
<comment type="similarity">
    <text evidence="8">Belongs to the binding-protein-dependent transport system permease family.</text>
</comment>
<gene>
    <name evidence="10" type="primary">yckA</name>
    <name evidence="10" type="ORF">GCM10007216_39070</name>
</gene>
<keyword evidence="6 8" id="KW-1133">Transmembrane helix</keyword>
<dbReference type="RefSeq" id="WP_166761443.1">
    <property type="nucleotide sequence ID" value="NZ_BMCJ01000013.1"/>
</dbReference>
<keyword evidence="5" id="KW-0029">Amino-acid transport</keyword>
<evidence type="ECO:0000256" key="1">
    <source>
        <dbReference type="ARBA" id="ARBA00004651"/>
    </source>
</evidence>
<dbReference type="Pfam" id="PF00528">
    <property type="entry name" value="BPD_transp_1"/>
    <property type="match status" value="1"/>
</dbReference>
<dbReference type="PROSITE" id="PS50928">
    <property type="entry name" value="ABC_TM1"/>
    <property type="match status" value="1"/>
</dbReference>
<comment type="caution">
    <text evidence="10">The sequence shown here is derived from an EMBL/GenBank/DDBJ whole genome shotgun (WGS) entry which is preliminary data.</text>
</comment>
<dbReference type="InterPro" id="IPR043429">
    <property type="entry name" value="ArtM/GltK/GlnP/TcyL/YhdX-like"/>
</dbReference>
<feature type="transmembrane region" description="Helical" evidence="8">
    <location>
        <begin position="67"/>
        <end position="89"/>
    </location>
</feature>
<feature type="domain" description="ABC transmembrane type-1" evidence="9">
    <location>
        <begin position="31"/>
        <end position="219"/>
    </location>
</feature>
<keyword evidence="3" id="KW-1003">Cell membrane</keyword>
<feature type="transmembrane region" description="Helical" evidence="8">
    <location>
        <begin position="198"/>
        <end position="218"/>
    </location>
</feature>
<keyword evidence="11" id="KW-1185">Reference proteome</keyword>
<sequence length="230" mass="25976">MFGIEIKRVEIEDLFNAQRAWDNLPFVLSGVPLTLLVAILGMLLGLLIGLFLALARRSDKRVLRWPARMYISFMRGTPILVFLFILYFGLPVVGVELTATMAAVLGFGLNSAAYIAEINRSSLSSVDRGQWESAQALGFSYWQTMRRIILPQATRIAIPPLTNVFLDLMKATSLAAMISVPELFNKAQIVAGRNYDTMTMYILAALIYWPMTMVFSALQDYLEQRYNKYL</sequence>
<evidence type="ECO:0000256" key="7">
    <source>
        <dbReference type="ARBA" id="ARBA00023136"/>
    </source>
</evidence>
<dbReference type="EMBL" id="BMCJ01000013">
    <property type="protein sequence ID" value="GGD04649.1"/>
    <property type="molecule type" value="Genomic_DNA"/>
</dbReference>
<accession>A0ABQ1PVC9</accession>
<organism evidence="10 11">
    <name type="scientific">Thalassobacillus devorans</name>
    <dbReference type="NCBI Taxonomy" id="279813"/>
    <lineage>
        <taxon>Bacteria</taxon>
        <taxon>Bacillati</taxon>
        <taxon>Bacillota</taxon>
        <taxon>Bacilli</taxon>
        <taxon>Bacillales</taxon>
        <taxon>Bacillaceae</taxon>
        <taxon>Thalassobacillus</taxon>
    </lineage>
</organism>
<keyword evidence="2 8" id="KW-0813">Transport</keyword>
<dbReference type="InterPro" id="IPR035906">
    <property type="entry name" value="MetI-like_sf"/>
</dbReference>
<protein>
    <submittedName>
        <fullName evidence="10">Amino-acid ABC transporter permease protein YckA</fullName>
    </submittedName>
</protein>
<dbReference type="Proteomes" id="UP000619534">
    <property type="component" value="Unassembled WGS sequence"/>
</dbReference>
<dbReference type="PANTHER" id="PTHR30614:SF0">
    <property type="entry name" value="L-CYSTINE TRANSPORT SYSTEM PERMEASE PROTEIN TCYL"/>
    <property type="match status" value="1"/>
</dbReference>
<evidence type="ECO:0000256" key="2">
    <source>
        <dbReference type="ARBA" id="ARBA00022448"/>
    </source>
</evidence>
<feature type="transmembrane region" description="Helical" evidence="8">
    <location>
        <begin position="33"/>
        <end position="55"/>
    </location>
</feature>
<comment type="subcellular location">
    <subcellularLocation>
        <location evidence="1 8">Cell membrane</location>
        <topology evidence="1 8">Multi-pass membrane protein</topology>
    </subcellularLocation>
</comment>
<evidence type="ECO:0000313" key="10">
    <source>
        <dbReference type="EMBL" id="GGD04649.1"/>
    </source>
</evidence>
<keyword evidence="4 8" id="KW-0812">Transmembrane</keyword>
<dbReference type="InterPro" id="IPR000515">
    <property type="entry name" value="MetI-like"/>
</dbReference>